<evidence type="ECO:0000313" key="2">
    <source>
        <dbReference type="Proteomes" id="UP001054945"/>
    </source>
</evidence>
<dbReference type="AlphaFoldDB" id="A0AAV4QSW4"/>
<reference evidence="1 2" key="1">
    <citation type="submission" date="2021-06" db="EMBL/GenBank/DDBJ databases">
        <title>Caerostris extrusa draft genome.</title>
        <authorList>
            <person name="Kono N."/>
            <person name="Arakawa K."/>
        </authorList>
    </citation>
    <scope>NUCLEOTIDE SEQUENCE [LARGE SCALE GENOMIC DNA]</scope>
</reference>
<name>A0AAV4QSW4_CAEEX</name>
<sequence>MATYLHNSISGQPLLNFHTNTCQAKQRQLCIRRNLQLRSAARTPKGVKSCANRTSIPKPGLISSYFHYANVLELASGGTLKGPRNLMDT</sequence>
<protein>
    <submittedName>
        <fullName evidence="1">Uncharacterized protein</fullName>
    </submittedName>
</protein>
<comment type="caution">
    <text evidence="1">The sequence shown here is derived from an EMBL/GenBank/DDBJ whole genome shotgun (WGS) entry which is preliminary data.</text>
</comment>
<dbReference type="Proteomes" id="UP001054945">
    <property type="component" value="Unassembled WGS sequence"/>
</dbReference>
<keyword evidence="2" id="KW-1185">Reference proteome</keyword>
<proteinExistence type="predicted"/>
<accession>A0AAV4QSW4</accession>
<evidence type="ECO:0000313" key="1">
    <source>
        <dbReference type="EMBL" id="GIY12352.1"/>
    </source>
</evidence>
<dbReference type="EMBL" id="BPLR01006776">
    <property type="protein sequence ID" value="GIY12352.1"/>
    <property type="molecule type" value="Genomic_DNA"/>
</dbReference>
<gene>
    <name evidence="1" type="ORF">CEXT_149791</name>
</gene>
<organism evidence="1 2">
    <name type="scientific">Caerostris extrusa</name>
    <name type="common">Bark spider</name>
    <name type="synonym">Caerostris bankana</name>
    <dbReference type="NCBI Taxonomy" id="172846"/>
    <lineage>
        <taxon>Eukaryota</taxon>
        <taxon>Metazoa</taxon>
        <taxon>Ecdysozoa</taxon>
        <taxon>Arthropoda</taxon>
        <taxon>Chelicerata</taxon>
        <taxon>Arachnida</taxon>
        <taxon>Araneae</taxon>
        <taxon>Araneomorphae</taxon>
        <taxon>Entelegynae</taxon>
        <taxon>Araneoidea</taxon>
        <taxon>Araneidae</taxon>
        <taxon>Caerostris</taxon>
    </lineage>
</organism>